<name>J3MR03_ORYBR</name>
<protein>
    <submittedName>
        <fullName evidence="1">Uncharacterized protein</fullName>
    </submittedName>
</protein>
<sequence length="62" mass="7219">MPIDTPTSRGVNLASLARSTCHCIEDFPCRVINFRMTRLRCPRSWHPMLNREPRPRSSPPRT</sequence>
<proteinExistence type="predicted"/>
<evidence type="ECO:0000313" key="1">
    <source>
        <dbReference type="EnsemblPlants" id="OB08G15320.1"/>
    </source>
</evidence>
<dbReference type="Proteomes" id="UP000006038">
    <property type="component" value="Chromosome 8"/>
</dbReference>
<dbReference type="HOGENOM" id="CLU_2907723_0_0_1"/>
<organism evidence="1">
    <name type="scientific">Oryza brachyantha</name>
    <name type="common">malo sina</name>
    <dbReference type="NCBI Taxonomy" id="4533"/>
    <lineage>
        <taxon>Eukaryota</taxon>
        <taxon>Viridiplantae</taxon>
        <taxon>Streptophyta</taxon>
        <taxon>Embryophyta</taxon>
        <taxon>Tracheophyta</taxon>
        <taxon>Spermatophyta</taxon>
        <taxon>Magnoliopsida</taxon>
        <taxon>Liliopsida</taxon>
        <taxon>Poales</taxon>
        <taxon>Poaceae</taxon>
        <taxon>BOP clade</taxon>
        <taxon>Oryzoideae</taxon>
        <taxon>Oryzeae</taxon>
        <taxon>Oryzinae</taxon>
        <taxon>Oryza</taxon>
    </lineage>
</organism>
<dbReference type="EnsemblPlants" id="OB08G15320.1">
    <property type="protein sequence ID" value="OB08G15320.1"/>
    <property type="gene ID" value="OB08G15320"/>
</dbReference>
<accession>J3MR03</accession>
<dbReference type="AlphaFoldDB" id="J3MR03"/>
<reference evidence="1" key="2">
    <citation type="submission" date="2013-04" db="UniProtKB">
        <authorList>
            <consortium name="EnsemblPlants"/>
        </authorList>
    </citation>
    <scope>IDENTIFICATION</scope>
</reference>
<dbReference type="Gramene" id="OB08G15320.1">
    <property type="protein sequence ID" value="OB08G15320.1"/>
    <property type="gene ID" value="OB08G15320"/>
</dbReference>
<reference evidence="1" key="1">
    <citation type="journal article" date="2013" name="Nat. Commun.">
        <title>Whole-genome sequencing of Oryza brachyantha reveals mechanisms underlying Oryza genome evolution.</title>
        <authorList>
            <person name="Chen J."/>
            <person name="Huang Q."/>
            <person name="Gao D."/>
            <person name="Wang J."/>
            <person name="Lang Y."/>
            <person name="Liu T."/>
            <person name="Li B."/>
            <person name="Bai Z."/>
            <person name="Luis Goicoechea J."/>
            <person name="Liang C."/>
            <person name="Chen C."/>
            <person name="Zhang W."/>
            <person name="Sun S."/>
            <person name="Liao Y."/>
            <person name="Zhang X."/>
            <person name="Yang L."/>
            <person name="Song C."/>
            <person name="Wang M."/>
            <person name="Shi J."/>
            <person name="Liu G."/>
            <person name="Liu J."/>
            <person name="Zhou H."/>
            <person name="Zhou W."/>
            <person name="Yu Q."/>
            <person name="An N."/>
            <person name="Chen Y."/>
            <person name="Cai Q."/>
            <person name="Wang B."/>
            <person name="Liu B."/>
            <person name="Min J."/>
            <person name="Huang Y."/>
            <person name="Wu H."/>
            <person name="Li Z."/>
            <person name="Zhang Y."/>
            <person name="Yin Y."/>
            <person name="Song W."/>
            <person name="Jiang J."/>
            <person name="Jackson S.A."/>
            <person name="Wing R.A."/>
            <person name="Wang J."/>
            <person name="Chen M."/>
        </authorList>
    </citation>
    <scope>NUCLEOTIDE SEQUENCE [LARGE SCALE GENOMIC DNA]</scope>
    <source>
        <strain evidence="1">cv. IRGC 101232</strain>
    </source>
</reference>
<keyword evidence="2" id="KW-1185">Reference proteome</keyword>
<evidence type="ECO:0000313" key="2">
    <source>
        <dbReference type="Proteomes" id="UP000006038"/>
    </source>
</evidence>